<dbReference type="InterPro" id="IPR051504">
    <property type="entry name" value="Plant_metabolite_acyltrans"/>
</dbReference>
<dbReference type="SUPFAM" id="SSF52777">
    <property type="entry name" value="CoA-dependent acyltransferases"/>
    <property type="match status" value="1"/>
</dbReference>
<keyword evidence="2" id="KW-0012">Acyltransferase</keyword>
<proteinExistence type="predicted"/>
<organism evidence="3 4">
    <name type="scientific">Dioscorea zingiberensis</name>
    <dbReference type="NCBI Taxonomy" id="325984"/>
    <lineage>
        <taxon>Eukaryota</taxon>
        <taxon>Viridiplantae</taxon>
        <taxon>Streptophyta</taxon>
        <taxon>Embryophyta</taxon>
        <taxon>Tracheophyta</taxon>
        <taxon>Spermatophyta</taxon>
        <taxon>Magnoliopsida</taxon>
        <taxon>Liliopsida</taxon>
        <taxon>Dioscoreales</taxon>
        <taxon>Dioscoreaceae</taxon>
        <taxon>Dioscorea</taxon>
    </lineage>
</organism>
<dbReference type="OrthoDB" id="1862401at2759"/>
<evidence type="ECO:0000256" key="2">
    <source>
        <dbReference type="ARBA" id="ARBA00023315"/>
    </source>
</evidence>
<gene>
    <name evidence="3" type="ORF">J5N97_022931</name>
</gene>
<dbReference type="Gene3D" id="3.30.559.10">
    <property type="entry name" value="Chloramphenicol acetyltransferase-like domain"/>
    <property type="match status" value="1"/>
</dbReference>
<reference evidence="3" key="1">
    <citation type="submission" date="2021-03" db="EMBL/GenBank/DDBJ databases">
        <authorList>
            <person name="Li Z."/>
            <person name="Yang C."/>
        </authorList>
    </citation>
    <scope>NUCLEOTIDE SEQUENCE</scope>
    <source>
        <strain evidence="3">Dzin_1.0</strain>
        <tissue evidence="3">Leaf</tissue>
    </source>
</reference>
<dbReference type="AlphaFoldDB" id="A0A9D5HB36"/>
<dbReference type="PANTHER" id="PTHR31625">
    <property type="match status" value="1"/>
</dbReference>
<evidence type="ECO:0000313" key="4">
    <source>
        <dbReference type="Proteomes" id="UP001085076"/>
    </source>
</evidence>
<dbReference type="Proteomes" id="UP001085076">
    <property type="component" value="Miscellaneous, Linkage group lg06"/>
</dbReference>
<name>A0A9D5HB36_9LILI</name>
<dbReference type="InterPro" id="IPR023213">
    <property type="entry name" value="CAT-like_dom_sf"/>
</dbReference>
<evidence type="ECO:0000256" key="1">
    <source>
        <dbReference type="ARBA" id="ARBA00022679"/>
    </source>
</evidence>
<protein>
    <submittedName>
        <fullName evidence="3">Uncharacterized protein</fullName>
    </submittedName>
</protein>
<keyword evidence="1" id="KW-0808">Transferase</keyword>
<keyword evidence="4" id="KW-1185">Reference proteome</keyword>
<dbReference type="EMBL" id="JAGGNH010000006">
    <property type="protein sequence ID" value="KAJ0970054.1"/>
    <property type="molecule type" value="Genomic_DNA"/>
</dbReference>
<comment type="caution">
    <text evidence="3">The sequence shown here is derived from an EMBL/GenBank/DDBJ whole genome shotgun (WGS) entry which is preliminary data.</text>
</comment>
<sequence>MKSRELRSVTPSSRTTDHDMVIASFWLTRDEIEKLKRWVSKEMVAVHCSTFVVACAYVWTCQVRARGWPRNHVAWFGFPVNARGRLRPPVPEGYFGNCLGICLSNAEVGELVKEDGIRAAAEVLGRAIDGLGDGVLRDVDAWVEMGKVFKDKRPLSVSRSPGF</sequence>
<evidence type="ECO:0000313" key="3">
    <source>
        <dbReference type="EMBL" id="KAJ0970054.1"/>
    </source>
</evidence>
<accession>A0A9D5HB36</accession>
<dbReference type="Pfam" id="PF02458">
    <property type="entry name" value="Transferase"/>
    <property type="match status" value="1"/>
</dbReference>
<dbReference type="GO" id="GO:0016747">
    <property type="term" value="F:acyltransferase activity, transferring groups other than amino-acyl groups"/>
    <property type="evidence" value="ECO:0007669"/>
    <property type="project" value="UniProtKB-ARBA"/>
</dbReference>
<reference evidence="3" key="2">
    <citation type="journal article" date="2022" name="Hortic Res">
        <title>The genome of Dioscorea zingiberensis sheds light on the biosynthesis, origin and evolution of the medicinally important diosgenin saponins.</title>
        <authorList>
            <person name="Li Y."/>
            <person name="Tan C."/>
            <person name="Li Z."/>
            <person name="Guo J."/>
            <person name="Li S."/>
            <person name="Chen X."/>
            <person name="Wang C."/>
            <person name="Dai X."/>
            <person name="Yang H."/>
            <person name="Song W."/>
            <person name="Hou L."/>
            <person name="Xu J."/>
            <person name="Tong Z."/>
            <person name="Xu A."/>
            <person name="Yuan X."/>
            <person name="Wang W."/>
            <person name="Yang Q."/>
            <person name="Chen L."/>
            <person name="Sun Z."/>
            <person name="Wang K."/>
            <person name="Pan B."/>
            <person name="Chen J."/>
            <person name="Bao Y."/>
            <person name="Liu F."/>
            <person name="Qi X."/>
            <person name="Gang D.R."/>
            <person name="Wen J."/>
            <person name="Li J."/>
        </authorList>
    </citation>
    <scope>NUCLEOTIDE SEQUENCE</scope>
    <source>
        <strain evidence="3">Dzin_1.0</strain>
    </source>
</reference>